<evidence type="ECO:0000313" key="1">
    <source>
        <dbReference type="EMBL" id="KAH3684554.1"/>
    </source>
</evidence>
<proteinExistence type="predicted"/>
<accession>A0A9P8Q812</accession>
<evidence type="ECO:0000313" key="2">
    <source>
        <dbReference type="Proteomes" id="UP000774326"/>
    </source>
</evidence>
<gene>
    <name evidence="1" type="ORF">WICPIJ_004444</name>
</gene>
<dbReference type="AlphaFoldDB" id="A0A9P8Q812"/>
<protein>
    <submittedName>
        <fullName evidence="1">Uncharacterized protein</fullName>
    </submittedName>
</protein>
<dbReference type="OrthoDB" id="5459214at2759"/>
<reference evidence="1" key="1">
    <citation type="journal article" date="2021" name="Open Biol.">
        <title>Shared evolutionary footprints suggest mitochondrial oxidative damage underlies multiple complex I losses in fungi.</title>
        <authorList>
            <person name="Schikora-Tamarit M.A."/>
            <person name="Marcet-Houben M."/>
            <person name="Nosek J."/>
            <person name="Gabaldon T."/>
        </authorList>
    </citation>
    <scope>NUCLEOTIDE SEQUENCE</scope>
    <source>
        <strain evidence="1">CBS2887</strain>
    </source>
</reference>
<name>A0A9P8Q812_WICPI</name>
<reference evidence="1" key="2">
    <citation type="submission" date="2021-01" db="EMBL/GenBank/DDBJ databases">
        <authorList>
            <person name="Schikora-Tamarit M.A."/>
        </authorList>
    </citation>
    <scope>NUCLEOTIDE SEQUENCE</scope>
    <source>
        <strain evidence="1">CBS2887</strain>
    </source>
</reference>
<dbReference type="Proteomes" id="UP000774326">
    <property type="component" value="Unassembled WGS sequence"/>
</dbReference>
<keyword evidence="2" id="KW-1185">Reference proteome</keyword>
<organism evidence="1 2">
    <name type="scientific">Wickerhamomyces pijperi</name>
    <name type="common">Yeast</name>
    <name type="synonym">Pichia pijperi</name>
    <dbReference type="NCBI Taxonomy" id="599730"/>
    <lineage>
        <taxon>Eukaryota</taxon>
        <taxon>Fungi</taxon>
        <taxon>Dikarya</taxon>
        <taxon>Ascomycota</taxon>
        <taxon>Saccharomycotina</taxon>
        <taxon>Saccharomycetes</taxon>
        <taxon>Phaffomycetales</taxon>
        <taxon>Wickerhamomycetaceae</taxon>
        <taxon>Wickerhamomyces</taxon>
    </lineage>
</organism>
<comment type="caution">
    <text evidence="1">The sequence shown here is derived from an EMBL/GenBank/DDBJ whole genome shotgun (WGS) entry which is preliminary data.</text>
</comment>
<sequence length="125" mass="13422">MGHPRPSFPWSSLRLASLKITAGDLPPHSKVTFFKLTEACCWINLPTPVDPVKEILSISSWPTMADPVIGPNPERILTAPGGNPASLINWAKYNKDIGVFSADLITTVLPAARAPCSFHEAMASG</sequence>
<dbReference type="EMBL" id="JAEUBG010002406">
    <property type="protein sequence ID" value="KAH3684554.1"/>
    <property type="molecule type" value="Genomic_DNA"/>
</dbReference>